<dbReference type="Gene3D" id="3.30.160.20">
    <property type="match status" value="1"/>
</dbReference>
<dbReference type="PROSITE" id="PS00745">
    <property type="entry name" value="RF_PROK_I"/>
    <property type="match status" value="1"/>
</dbReference>
<dbReference type="Gene3D" id="3.30.70.1660">
    <property type="match status" value="1"/>
</dbReference>
<protein>
    <recommendedName>
        <fullName evidence="7 8">Peptide chain release factor 1</fullName>
        <shortName evidence="7">RF-1</shortName>
    </recommendedName>
</protein>
<dbReference type="SMART" id="SM00937">
    <property type="entry name" value="PCRF"/>
    <property type="match status" value="1"/>
</dbReference>
<dbReference type="OrthoDB" id="9806673at2"/>
<evidence type="ECO:0000259" key="9">
    <source>
        <dbReference type="PROSITE" id="PS00745"/>
    </source>
</evidence>
<evidence type="ECO:0000256" key="7">
    <source>
        <dbReference type="HAMAP-Rule" id="MF_00093"/>
    </source>
</evidence>
<dbReference type="STRING" id="941907.SAMN06295910_0835"/>
<comment type="subcellular location">
    <subcellularLocation>
        <location evidence="2 7">Cytoplasm</location>
    </subcellularLocation>
</comment>
<gene>
    <name evidence="7" type="primary">prfA</name>
    <name evidence="10" type="ORF">SAMN06295910_0835</name>
</gene>
<evidence type="ECO:0000256" key="2">
    <source>
        <dbReference type="ARBA" id="ARBA00004496"/>
    </source>
</evidence>
<sequence>MTSISDERIAQIEARREELANAMAAPGLAPDAFVKLSRDYAEIEPVADAARVVRDLRAEKVSLGEMLVDPELKDMAAEELAALEAKLPGAERDLALKLLPRDAADERAAMLEIRAGTGGDEAALFAGDLFRMYQRYAESRGWRVETISASGAEVGGFKEVVASVTGQGVFARLKFESGVHRVQRVPVTESGGRIHTSAATVAVLPEAEDVDVQIDEAKDLRIDVYRSSGPGGQSVNTTDSAVRITHLPTGLVVIQQDEKSQHKNKAKALKVLRTRLYEAERERLASERAGARKSMVGSGDRSERIRTYNFPQGRVTDHRINLTLRRLPEILEGPGLDEVIAALIAEDEAERLASIDA</sequence>
<dbReference type="InterPro" id="IPR005139">
    <property type="entry name" value="PCRF"/>
</dbReference>
<dbReference type="Pfam" id="PF00472">
    <property type="entry name" value="RF-1"/>
    <property type="match status" value="1"/>
</dbReference>
<comment type="PTM">
    <text evidence="7">Methylated by PrmC. Methylation increases the termination efficiency of RF1.</text>
</comment>
<dbReference type="AlphaFoldDB" id="A0A1X7G0E8"/>
<keyword evidence="4 7" id="KW-0488">Methylation</keyword>
<evidence type="ECO:0000256" key="8">
    <source>
        <dbReference type="NCBIfam" id="TIGR00019"/>
    </source>
</evidence>
<accession>A0A1X7G0E8</accession>
<comment type="function">
    <text evidence="1 7">Peptide chain release factor 1 directs the termination of translation in response to the peptide chain termination codons UAG and UAA.</text>
</comment>
<organism evidence="10 11">
    <name type="scientific">Allosphingosinicella indica</name>
    <dbReference type="NCBI Taxonomy" id="941907"/>
    <lineage>
        <taxon>Bacteria</taxon>
        <taxon>Pseudomonadati</taxon>
        <taxon>Pseudomonadota</taxon>
        <taxon>Alphaproteobacteria</taxon>
        <taxon>Sphingomonadales</taxon>
        <taxon>Sphingomonadaceae</taxon>
        <taxon>Allosphingosinicella</taxon>
    </lineage>
</organism>
<dbReference type="NCBIfam" id="TIGR00019">
    <property type="entry name" value="prfA"/>
    <property type="match status" value="1"/>
</dbReference>
<keyword evidence="6 7" id="KW-0648">Protein biosynthesis</keyword>
<evidence type="ECO:0000256" key="6">
    <source>
        <dbReference type="ARBA" id="ARBA00022917"/>
    </source>
</evidence>
<reference evidence="11" key="1">
    <citation type="submission" date="2017-04" db="EMBL/GenBank/DDBJ databases">
        <authorList>
            <person name="Varghese N."/>
            <person name="Submissions S."/>
        </authorList>
    </citation>
    <scope>NUCLEOTIDE SEQUENCE [LARGE SCALE GENOMIC DNA]</scope>
    <source>
        <strain evidence="11">Dd16</strain>
    </source>
</reference>
<dbReference type="FunFam" id="3.30.70.1660:FF:000002">
    <property type="entry name" value="Peptide chain release factor 1"/>
    <property type="match status" value="1"/>
</dbReference>
<keyword evidence="11" id="KW-1185">Reference proteome</keyword>
<evidence type="ECO:0000256" key="4">
    <source>
        <dbReference type="ARBA" id="ARBA00022481"/>
    </source>
</evidence>
<evidence type="ECO:0000256" key="5">
    <source>
        <dbReference type="ARBA" id="ARBA00022490"/>
    </source>
</evidence>
<dbReference type="PANTHER" id="PTHR43804">
    <property type="entry name" value="LD18447P"/>
    <property type="match status" value="1"/>
</dbReference>
<dbReference type="Proteomes" id="UP000192934">
    <property type="component" value="Chromosome I"/>
</dbReference>
<dbReference type="EMBL" id="LT840185">
    <property type="protein sequence ID" value="SMF61835.1"/>
    <property type="molecule type" value="Genomic_DNA"/>
</dbReference>
<proteinExistence type="inferred from homology"/>
<dbReference type="InterPro" id="IPR004373">
    <property type="entry name" value="RF-1"/>
</dbReference>
<name>A0A1X7G0E8_9SPHN</name>
<evidence type="ECO:0000313" key="11">
    <source>
        <dbReference type="Proteomes" id="UP000192934"/>
    </source>
</evidence>
<dbReference type="Gene3D" id="6.10.140.1950">
    <property type="match status" value="1"/>
</dbReference>
<dbReference type="FunFam" id="3.30.160.20:FF:000004">
    <property type="entry name" value="Peptide chain release factor 1"/>
    <property type="match status" value="1"/>
</dbReference>
<comment type="similarity">
    <text evidence="3 7">Belongs to the prokaryotic/mitochondrial release factor family.</text>
</comment>
<dbReference type="RefSeq" id="WP_085217641.1">
    <property type="nucleotide sequence ID" value="NZ_LT840185.1"/>
</dbReference>
<dbReference type="NCBIfam" id="NF001859">
    <property type="entry name" value="PRK00591.1"/>
    <property type="match status" value="1"/>
</dbReference>
<dbReference type="FunFam" id="3.30.70.1660:FF:000004">
    <property type="entry name" value="Peptide chain release factor 1"/>
    <property type="match status" value="1"/>
</dbReference>
<dbReference type="PANTHER" id="PTHR43804:SF7">
    <property type="entry name" value="LD18447P"/>
    <property type="match status" value="1"/>
</dbReference>
<dbReference type="InterPro" id="IPR000352">
    <property type="entry name" value="Pep_chain_release_fac_I"/>
</dbReference>
<dbReference type="Pfam" id="PF03462">
    <property type="entry name" value="PCRF"/>
    <property type="match status" value="1"/>
</dbReference>
<dbReference type="InterPro" id="IPR050057">
    <property type="entry name" value="Prokaryotic/Mito_RF"/>
</dbReference>
<evidence type="ECO:0000256" key="3">
    <source>
        <dbReference type="ARBA" id="ARBA00010835"/>
    </source>
</evidence>
<feature type="domain" description="Prokaryotic-type class I peptide chain release factors" evidence="9">
    <location>
        <begin position="226"/>
        <end position="242"/>
    </location>
</feature>
<dbReference type="GO" id="GO:0005829">
    <property type="term" value="C:cytosol"/>
    <property type="evidence" value="ECO:0007669"/>
    <property type="project" value="UniProtKB-ARBA"/>
</dbReference>
<keyword evidence="5 7" id="KW-0963">Cytoplasm</keyword>
<dbReference type="InterPro" id="IPR045853">
    <property type="entry name" value="Pep_chain_release_fac_I_sf"/>
</dbReference>
<evidence type="ECO:0000313" key="10">
    <source>
        <dbReference type="EMBL" id="SMF61835.1"/>
    </source>
</evidence>
<evidence type="ECO:0000256" key="1">
    <source>
        <dbReference type="ARBA" id="ARBA00002986"/>
    </source>
</evidence>
<dbReference type="SUPFAM" id="SSF75620">
    <property type="entry name" value="Release factor"/>
    <property type="match status" value="1"/>
</dbReference>
<dbReference type="HAMAP" id="MF_00093">
    <property type="entry name" value="Rel_fac_1"/>
    <property type="match status" value="1"/>
</dbReference>
<feature type="modified residue" description="N5-methylglutamine" evidence="7">
    <location>
        <position position="233"/>
    </location>
</feature>
<dbReference type="GO" id="GO:0016149">
    <property type="term" value="F:translation release factor activity, codon specific"/>
    <property type="evidence" value="ECO:0007669"/>
    <property type="project" value="UniProtKB-UniRule"/>
</dbReference>